<dbReference type="InterPro" id="IPR014544">
    <property type="entry name" value="UCP028408"/>
</dbReference>
<accession>A0ABU2BIJ4</accession>
<dbReference type="InterPro" id="IPR024534">
    <property type="entry name" value="JetD_C"/>
</dbReference>
<organism evidence="3 4">
    <name type="scientific">Paeniglutamicibacter sulfureus</name>
    <dbReference type="NCBI Taxonomy" id="43666"/>
    <lineage>
        <taxon>Bacteria</taxon>
        <taxon>Bacillati</taxon>
        <taxon>Actinomycetota</taxon>
        <taxon>Actinomycetes</taxon>
        <taxon>Micrococcales</taxon>
        <taxon>Micrococcaceae</taxon>
        <taxon>Paeniglutamicibacter</taxon>
    </lineage>
</organism>
<comment type="caution">
    <text evidence="3">The sequence shown here is derived from an EMBL/GenBank/DDBJ whole genome shotgun (WGS) entry which is preliminary data.</text>
</comment>
<dbReference type="InterPro" id="IPR024537">
    <property type="entry name" value="DUF3322"/>
</dbReference>
<dbReference type="Proteomes" id="UP001183817">
    <property type="component" value="Unassembled WGS sequence"/>
</dbReference>
<dbReference type="Pfam" id="PF11795">
    <property type="entry name" value="DUF3322"/>
    <property type="match status" value="1"/>
</dbReference>
<evidence type="ECO:0000313" key="4">
    <source>
        <dbReference type="Proteomes" id="UP001183817"/>
    </source>
</evidence>
<evidence type="ECO:0000313" key="3">
    <source>
        <dbReference type="EMBL" id="MDR7358116.1"/>
    </source>
</evidence>
<reference evidence="3 4" key="1">
    <citation type="submission" date="2023-07" db="EMBL/GenBank/DDBJ databases">
        <title>Sequencing the genomes of 1000 actinobacteria strains.</title>
        <authorList>
            <person name="Klenk H.-P."/>
        </authorList>
    </citation>
    <scope>NUCLEOTIDE SEQUENCE [LARGE SCALE GENOMIC DNA]</scope>
    <source>
        <strain evidence="3 4">DSM 20167</strain>
    </source>
</reference>
<feature type="domain" description="DUF3322" evidence="2">
    <location>
        <begin position="8"/>
        <end position="193"/>
    </location>
</feature>
<name>A0ABU2BIJ4_9MICC</name>
<keyword evidence="4" id="KW-1185">Reference proteome</keyword>
<protein>
    <recommendedName>
        <fullName evidence="5">DUF3322 and DUF2220 domain-containing protein</fullName>
    </recommendedName>
</protein>
<dbReference type="EMBL" id="JAVDYI010000001">
    <property type="protein sequence ID" value="MDR7358116.1"/>
    <property type="molecule type" value="Genomic_DNA"/>
</dbReference>
<sequence length="400" mass="42908">MSPGPVTPDAARAAARTKYDRHAGTWAAALSLDTPLLSIPLHSPTERAALADQGAAIGWVRSWSAFAVAPYAVAWGERRWANLGTQRVPERLVLDSPSLVAHVAGRAAHWTRLTERFARLLAAVPGDTSALSAALPRVAKDVVALDEPDFTRLLGVLDWLAGHPASGMFIRQLPIRGVDSKWVGSHRTLVQRLHLAASGHPDLGLAAKPDLVRMRFLDPALAPGGLSDVSAPLAELAALDISPGTVFVLENLETVLAMPPFPGAVVVHGSGYAVERLGRMPWARTAQVIYWGDLDSHGFAILNRLRSHGVTARSVLMDIQTLDAYADLCVMEPVPSTARLVYLTAAELETLQVLAERGNTRLEQERIPWERAVATLSRAAGSAERTVAGPGNTPETQLLE</sequence>
<dbReference type="RefSeq" id="WP_310289811.1">
    <property type="nucleotide sequence ID" value="NZ_BAAAWO010000001.1"/>
</dbReference>
<feature type="domain" description="Wadjet protein JetD C-terminal" evidence="1">
    <location>
        <begin position="204"/>
        <end position="375"/>
    </location>
</feature>
<proteinExistence type="predicted"/>
<evidence type="ECO:0000259" key="1">
    <source>
        <dbReference type="Pfam" id="PF09983"/>
    </source>
</evidence>
<gene>
    <name evidence="3" type="ORF">J2S64_001807</name>
</gene>
<evidence type="ECO:0000259" key="2">
    <source>
        <dbReference type="Pfam" id="PF11795"/>
    </source>
</evidence>
<evidence type="ECO:0008006" key="5">
    <source>
        <dbReference type="Google" id="ProtNLM"/>
    </source>
</evidence>
<dbReference type="Pfam" id="PF09983">
    <property type="entry name" value="JetD_C"/>
    <property type="match status" value="1"/>
</dbReference>
<dbReference type="PIRSF" id="PIRSF028408">
    <property type="entry name" value="UCP028408"/>
    <property type="match status" value="1"/>
</dbReference>